<reference evidence="2 3" key="1">
    <citation type="submission" date="2017-12" db="EMBL/GenBank/DDBJ databases">
        <title>The genome sequence of Caulobacter flavus CGMCC1 15093.</title>
        <authorList>
            <person name="Gao J."/>
            <person name="Mao X."/>
            <person name="Sun J."/>
        </authorList>
    </citation>
    <scope>NUCLEOTIDE SEQUENCE [LARGE SCALE GENOMIC DNA]</scope>
    <source>
        <strain evidence="2 3">CGMCC1 15093</strain>
    </source>
</reference>
<dbReference type="Proteomes" id="UP000234483">
    <property type="component" value="Unassembled WGS sequence"/>
</dbReference>
<accession>A0A2N5CP23</accession>
<dbReference type="Proteomes" id="UP000281192">
    <property type="component" value="Chromosome"/>
</dbReference>
<protein>
    <recommendedName>
        <fullName evidence="5">DUF1269 domain-containing family protein</fullName>
    </recommendedName>
</protein>
<evidence type="ECO:0008006" key="5">
    <source>
        <dbReference type="Google" id="ProtNLM"/>
    </source>
</evidence>
<name>A0A2N5CP23_9CAUL</name>
<reference evidence="1 4" key="2">
    <citation type="submission" date="2018-01" db="EMBL/GenBank/DDBJ databases">
        <title>Complete genome sequence of Caulobacter flavus RHGG3.</title>
        <authorList>
            <person name="Yang E."/>
        </authorList>
    </citation>
    <scope>NUCLEOTIDE SEQUENCE [LARGE SCALE GENOMIC DNA]</scope>
    <source>
        <strain evidence="1 4">RHGG3</strain>
    </source>
</reference>
<keyword evidence="4" id="KW-1185">Reference proteome</keyword>
<evidence type="ECO:0000313" key="1">
    <source>
        <dbReference type="EMBL" id="AYV48584.1"/>
    </source>
</evidence>
<dbReference type="AlphaFoldDB" id="A0A2N5CP23"/>
<proteinExistence type="predicted"/>
<dbReference type="EMBL" id="CP026100">
    <property type="protein sequence ID" value="AYV48584.1"/>
    <property type="molecule type" value="Genomic_DNA"/>
</dbReference>
<organism evidence="2 3">
    <name type="scientific">Caulobacter flavus</name>
    <dbReference type="NCBI Taxonomy" id="1679497"/>
    <lineage>
        <taxon>Bacteria</taxon>
        <taxon>Pseudomonadati</taxon>
        <taxon>Pseudomonadota</taxon>
        <taxon>Alphaproteobacteria</taxon>
        <taxon>Caulobacterales</taxon>
        <taxon>Caulobacteraceae</taxon>
        <taxon>Caulobacter</taxon>
    </lineage>
</organism>
<evidence type="ECO:0000313" key="4">
    <source>
        <dbReference type="Proteomes" id="UP000281192"/>
    </source>
</evidence>
<sequence>MSHTITALFDDRSDADAGLDRLIAAGFDAGDIHVHDKTSDGFDQAGYSSQAKPGLWARIKNAFLPDEDRHVYEEGVRRGGHLLTADVADDRVADAVAALEGAKTVDIGARTEQWRQDGWAYAPGSSGDIVTPNEEDVLVYGVRSSDYDRAGVRSYVTDRPVEETLRLRQDRLDRLAAGQEPTEDRTTQA</sequence>
<dbReference type="OrthoDB" id="7204249at2"/>
<gene>
    <name evidence="1" type="ORF">C1707_21250</name>
    <name evidence="2" type="ORF">CFHF_19815</name>
</gene>
<dbReference type="KEGG" id="cfh:C1707_21250"/>
<evidence type="ECO:0000313" key="2">
    <source>
        <dbReference type="EMBL" id="PLR08700.1"/>
    </source>
</evidence>
<evidence type="ECO:0000313" key="3">
    <source>
        <dbReference type="Proteomes" id="UP000234483"/>
    </source>
</evidence>
<dbReference type="EMBL" id="PJRQ01000041">
    <property type="protein sequence ID" value="PLR08700.1"/>
    <property type="molecule type" value="Genomic_DNA"/>
</dbReference>
<dbReference type="RefSeq" id="WP_101714657.1">
    <property type="nucleotide sequence ID" value="NZ_CP026100.1"/>
</dbReference>